<keyword evidence="2" id="KW-1185">Reference proteome</keyword>
<proteinExistence type="predicted"/>
<dbReference type="Proteomes" id="UP001491088">
    <property type="component" value="Chromosome"/>
</dbReference>
<dbReference type="PROSITE" id="PS51257">
    <property type="entry name" value="PROKAR_LIPOPROTEIN"/>
    <property type="match status" value="1"/>
</dbReference>
<evidence type="ECO:0000313" key="1">
    <source>
        <dbReference type="EMBL" id="WYW54430.1"/>
    </source>
</evidence>
<dbReference type="RefSeq" id="WP_340931463.1">
    <property type="nucleotide sequence ID" value="NZ_CP150496.1"/>
</dbReference>
<reference evidence="1 2" key="1">
    <citation type="submission" date="2024-03" db="EMBL/GenBank/DDBJ databases">
        <authorList>
            <person name="Cao K."/>
        </authorList>
    </citation>
    <scope>NUCLEOTIDE SEQUENCE [LARGE SCALE GENOMIC DNA]</scope>
    <source>
        <strain evidence="1 2">MCCC 1K00696</strain>
    </source>
</reference>
<dbReference type="SUPFAM" id="SSF54001">
    <property type="entry name" value="Cysteine proteinases"/>
    <property type="match status" value="1"/>
</dbReference>
<name>A0ABZ2TMW2_9FLAO</name>
<organism evidence="1 2">
    <name type="scientific">Polaribacter marinaquae</name>
    <dbReference type="NCBI Taxonomy" id="1642819"/>
    <lineage>
        <taxon>Bacteria</taxon>
        <taxon>Pseudomonadati</taxon>
        <taxon>Bacteroidota</taxon>
        <taxon>Flavobacteriia</taxon>
        <taxon>Flavobacteriales</taxon>
        <taxon>Flavobacteriaceae</taxon>
    </lineage>
</organism>
<dbReference type="InterPro" id="IPR024453">
    <property type="entry name" value="Peptidase_C92"/>
</dbReference>
<dbReference type="Pfam" id="PF05708">
    <property type="entry name" value="Peptidase_C92"/>
    <property type="match status" value="1"/>
</dbReference>
<dbReference type="EMBL" id="CP150496">
    <property type="protein sequence ID" value="WYW54430.1"/>
    <property type="molecule type" value="Genomic_DNA"/>
</dbReference>
<dbReference type="InterPro" id="IPR038765">
    <property type="entry name" value="Papain-like_cys_pep_sf"/>
</dbReference>
<accession>A0ABZ2TMW2</accession>
<sequence length="226" mass="25819">MMHKILKSSIGTLLTILVLLSCNTDKKKKEFKLQQGDLLFQNTGTDEIDNAIKDVTATSKAKNYSHVGIAMQEDDKWFVVEAIPKIGISKTPITEFLNRNKNKQDKSQTTVARLDSMYQPYISKAINYGIERIGIPYDAVFLWDDTSYYCSELVYKMFSSQNLSKEDLPFLTHPMTFNDKSGKPMASWVKYYEVRNQPIPEGIEGTNPNLMASSSKITFVHDYEKE</sequence>
<dbReference type="Gene3D" id="3.90.1720.10">
    <property type="entry name" value="endopeptidase domain like (from Nostoc punctiforme)"/>
    <property type="match status" value="1"/>
</dbReference>
<evidence type="ECO:0000313" key="2">
    <source>
        <dbReference type="Proteomes" id="UP001491088"/>
    </source>
</evidence>
<gene>
    <name evidence="1" type="ORF">WG950_07785</name>
</gene>
<protein>
    <submittedName>
        <fullName evidence="1">YiiX/YebB-like N1pC/P60 family cysteine hydrolase</fullName>
    </submittedName>
</protein>